<sequence length="19" mass="2426">MRSRRAAEREADQRRRRQP</sequence>
<dbReference type="AlphaFoldDB" id="A0A0A8YL05"/>
<evidence type="ECO:0000313" key="1">
    <source>
        <dbReference type="EMBL" id="JAD26148.1"/>
    </source>
</evidence>
<reference evidence="1" key="1">
    <citation type="submission" date="2014-09" db="EMBL/GenBank/DDBJ databases">
        <authorList>
            <person name="Magalhaes I.L.F."/>
            <person name="Oliveira U."/>
            <person name="Santos F.R."/>
            <person name="Vidigal T.H.D.A."/>
            <person name="Brescovit A.D."/>
            <person name="Santos A.J."/>
        </authorList>
    </citation>
    <scope>NUCLEOTIDE SEQUENCE</scope>
    <source>
        <tissue evidence="1">Shoot tissue taken approximately 20 cm above the soil surface</tissue>
    </source>
</reference>
<name>A0A0A8YL05_ARUDO</name>
<dbReference type="EMBL" id="GBRH01271747">
    <property type="protein sequence ID" value="JAD26148.1"/>
    <property type="molecule type" value="Transcribed_RNA"/>
</dbReference>
<accession>A0A0A8YL05</accession>
<protein>
    <submittedName>
        <fullName evidence="1">Uncharacterized protein</fullName>
    </submittedName>
</protein>
<reference evidence="1" key="2">
    <citation type="journal article" date="2015" name="Data Brief">
        <title>Shoot transcriptome of the giant reed, Arundo donax.</title>
        <authorList>
            <person name="Barrero R.A."/>
            <person name="Guerrero F.D."/>
            <person name="Moolhuijzen P."/>
            <person name="Goolsby J.A."/>
            <person name="Tidwell J."/>
            <person name="Bellgard S.E."/>
            <person name="Bellgard M.I."/>
        </authorList>
    </citation>
    <scope>NUCLEOTIDE SEQUENCE</scope>
    <source>
        <tissue evidence="1">Shoot tissue taken approximately 20 cm above the soil surface</tissue>
    </source>
</reference>
<proteinExistence type="predicted"/>
<organism evidence="1">
    <name type="scientific">Arundo donax</name>
    <name type="common">Giant reed</name>
    <name type="synonym">Donax arundinaceus</name>
    <dbReference type="NCBI Taxonomy" id="35708"/>
    <lineage>
        <taxon>Eukaryota</taxon>
        <taxon>Viridiplantae</taxon>
        <taxon>Streptophyta</taxon>
        <taxon>Embryophyta</taxon>
        <taxon>Tracheophyta</taxon>
        <taxon>Spermatophyta</taxon>
        <taxon>Magnoliopsida</taxon>
        <taxon>Liliopsida</taxon>
        <taxon>Poales</taxon>
        <taxon>Poaceae</taxon>
        <taxon>PACMAD clade</taxon>
        <taxon>Arundinoideae</taxon>
        <taxon>Arundineae</taxon>
        <taxon>Arundo</taxon>
    </lineage>
</organism>